<reference evidence="3" key="1">
    <citation type="submission" date="2021-07" db="EMBL/GenBank/DDBJ databases">
        <authorList>
            <person name="Catto M.A."/>
            <person name="Jacobson A."/>
            <person name="Kennedy G."/>
            <person name="Labadie P."/>
            <person name="Hunt B.G."/>
            <person name="Srinivasan R."/>
        </authorList>
    </citation>
    <scope>NUCLEOTIDE SEQUENCE</scope>
    <source>
        <strain evidence="3">PL_HMW_Pooled</strain>
        <tissue evidence="3">Head</tissue>
    </source>
</reference>
<dbReference type="AlphaFoldDB" id="A0AAE1HCU2"/>
<keyword evidence="4" id="KW-1185">Reference proteome</keyword>
<name>A0AAE1HCU2_9NEOP</name>
<evidence type="ECO:0000313" key="3">
    <source>
        <dbReference type="EMBL" id="KAK3918376.1"/>
    </source>
</evidence>
<feature type="region of interest" description="Disordered" evidence="1">
    <location>
        <begin position="1"/>
        <end position="33"/>
    </location>
</feature>
<reference evidence="3" key="2">
    <citation type="journal article" date="2023" name="BMC Genomics">
        <title>Pest status, molecular evolution, and epigenetic factors derived from the genome assembly of Frankliniella fusca, a thysanopteran phytovirus vector.</title>
        <authorList>
            <person name="Catto M.A."/>
            <person name="Labadie P.E."/>
            <person name="Jacobson A.L."/>
            <person name="Kennedy G.G."/>
            <person name="Srinivasan R."/>
            <person name="Hunt B.G."/>
        </authorList>
    </citation>
    <scope>NUCLEOTIDE SEQUENCE</scope>
    <source>
        <strain evidence="3">PL_HMW_Pooled</strain>
    </source>
</reference>
<dbReference type="Proteomes" id="UP001219518">
    <property type="component" value="Unassembled WGS sequence"/>
</dbReference>
<dbReference type="InterPro" id="IPR002227">
    <property type="entry name" value="Tyrosinase_Cu-bd"/>
</dbReference>
<proteinExistence type="predicted"/>
<dbReference type="EMBL" id="JAHWGI010000935">
    <property type="protein sequence ID" value="KAK3918376.1"/>
    <property type="molecule type" value="Genomic_DNA"/>
</dbReference>
<comment type="caution">
    <text evidence="3">The sequence shown here is derived from an EMBL/GenBank/DDBJ whole genome shotgun (WGS) entry which is preliminary data.</text>
</comment>
<evidence type="ECO:0000313" key="4">
    <source>
        <dbReference type="Proteomes" id="UP001219518"/>
    </source>
</evidence>
<protein>
    <submittedName>
        <fullName evidence="3">dCTP deaminase</fullName>
    </submittedName>
</protein>
<feature type="domain" description="Tyrosinase copper-binding" evidence="2">
    <location>
        <begin position="32"/>
        <end position="43"/>
    </location>
</feature>
<evidence type="ECO:0000256" key="1">
    <source>
        <dbReference type="SAM" id="MobiDB-lite"/>
    </source>
</evidence>
<accession>A0AAE1HCU2</accession>
<dbReference type="PROSITE" id="PS00498">
    <property type="entry name" value="TYROSINASE_2"/>
    <property type="match status" value="1"/>
</dbReference>
<gene>
    <name evidence="3" type="ORF">KUF71_000948</name>
</gene>
<feature type="compositionally biased region" description="Acidic residues" evidence="1">
    <location>
        <begin position="1"/>
        <end position="30"/>
    </location>
</feature>
<organism evidence="3 4">
    <name type="scientific">Frankliniella fusca</name>
    <dbReference type="NCBI Taxonomy" id="407009"/>
    <lineage>
        <taxon>Eukaryota</taxon>
        <taxon>Metazoa</taxon>
        <taxon>Ecdysozoa</taxon>
        <taxon>Arthropoda</taxon>
        <taxon>Hexapoda</taxon>
        <taxon>Insecta</taxon>
        <taxon>Pterygota</taxon>
        <taxon>Neoptera</taxon>
        <taxon>Paraneoptera</taxon>
        <taxon>Thysanoptera</taxon>
        <taxon>Terebrantia</taxon>
        <taxon>Thripoidea</taxon>
        <taxon>Thripidae</taxon>
        <taxon>Frankliniella</taxon>
    </lineage>
</organism>
<sequence length="132" mass="14819">MDADQGDIDPNDFDPPSDESHDESDEDIGDADPQFYRLHDRIDEKHHAADMIANCRIKANATRAGVRAAVTDCELLLEARSRNLKSCAREFLAEQNMMNHPQAGVFLGKFDIPSPFKGWKTDRGQVNAIKSY</sequence>
<evidence type="ECO:0000259" key="2">
    <source>
        <dbReference type="PROSITE" id="PS00498"/>
    </source>
</evidence>
<dbReference type="GO" id="GO:0016491">
    <property type="term" value="F:oxidoreductase activity"/>
    <property type="evidence" value="ECO:0007669"/>
    <property type="project" value="InterPro"/>
</dbReference>